<evidence type="ECO:0000313" key="2">
    <source>
        <dbReference type="Proteomes" id="UP000828251"/>
    </source>
</evidence>
<proteinExistence type="predicted"/>
<name>A0A9D3W3B3_9ROSI</name>
<evidence type="ECO:0000313" key="1">
    <source>
        <dbReference type="EMBL" id="KAH1107977.1"/>
    </source>
</evidence>
<dbReference type="Proteomes" id="UP000828251">
    <property type="component" value="Unassembled WGS sequence"/>
</dbReference>
<gene>
    <name evidence="1" type="ORF">J1N35_011745</name>
</gene>
<dbReference type="EMBL" id="JAIQCV010000004">
    <property type="protein sequence ID" value="KAH1107977.1"/>
    <property type="molecule type" value="Genomic_DNA"/>
</dbReference>
<organism evidence="1 2">
    <name type="scientific">Gossypium stocksii</name>
    <dbReference type="NCBI Taxonomy" id="47602"/>
    <lineage>
        <taxon>Eukaryota</taxon>
        <taxon>Viridiplantae</taxon>
        <taxon>Streptophyta</taxon>
        <taxon>Embryophyta</taxon>
        <taxon>Tracheophyta</taxon>
        <taxon>Spermatophyta</taxon>
        <taxon>Magnoliopsida</taxon>
        <taxon>eudicotyledons</taxon>
        <taxon>Gunneridae</taxon>
        <taxon>Pentapetalae</taxon>
        <taxon>rosids</taxon>
        <taxon>malvids</taxon>
        <taxon>Malvales</taxon>
        <taxon>Malvaceae</taxon>
        <taxon>Malvoideae</taxon>
        <taxon>Gossypium</taxon>
    </lineage>
</organism>
<keyword evidence="2" id="KW-1185">Reference proteome</keyword>
<comment type="caution">
    <text evidence="1">The sequence shown here is derived from an EMBL/GenBank/DDBJ whole genome shotgun (WGS) entry which is preliminary data.</text>
</comment>
<accession>A0A9D3W3B3</accession>
<protein>
    <submittedName>
        <fullName evidence="1">Uncharacterized protein</fullName>
    </submittedName>
</protein>
<reference evidence="1 2" key="1">
    <citation type="journal article" date="2021" name="Plant Biotechnol. J.">
        <title>Multi-omics assisted identification of the key and species-specific regulatory components of drought-tolerant mechanisms in Gossypium stocksii.</title>
        <authorList>
            <person name="Yu D."/>
            <person name="Ke L."/>
            <person name="Zhang D."/>
            <person name="Wu Y."/>
            <person name="Sun Y."/>
            <person name="Mei J."/>
            <person name="Sun J."/>
            <person name="Sun Y."/>
        </authorList>
    </citation>
    <scope>NUCLEOTIDE SEQUENCE [LARGE SCALE GENOMIC DNA]</scope>
    <source>
        <strain evidence="2">cv. E1</strain>
        <tissue evidence="1">Leaf</tissue>
    </source>
</reference>
<sequence length="83" mass="9395">MPKVPAEIERIVSVPKFKQRKVSTVQDFLPGYRRVTVPRSSRQITVNQSGFDAQDFLVLLVIRAAKCQKAKNMAYVATRACEL</sequence>
<dbReference type="AlphaFoldDB" id="A0A9D3W3B3"/>